<dbReference type="EMBL" id="JAWDGP010004135">
    <property type="protein sequence ID" value="KAK3767594.1"/>
    <property type="molecule type" value="Genomic_DNA"/>
</dbReference>
<dbReference type="AlphaFoldDB" id="A0AAE1DED5"/>
<accession>A0AAE1DED5</accession>
<evidence type="ECO:0000313" key="3">
    <source>
        <dbReference type="Proteomes" id="UP001283361"/>
    </source>
</evidence>
<protein>
    <submittedName>
        <fullName evidence="2">Uncharacterized protein</fullName>
    </submittedName>
</protein>
<keyword evidence="3" id="KW-1185">Reference proteome</keyword>
<sequence>MIAPRKPREAGNVKHHILFRVNIQYFQCRVHPVSNCYPFGKYGPFCGGYLPKKGESLVAFSRFGSMVRMEKMGSLTPALTSMAWTRAPDGHRKHPKALLGSELSAEGSNPSSRPRLRFKDLQERGEKWHRCSTLGDLLHHGIPGKGQ</sequence>
<name>A0AAE1DED5_9GAST</name>
<evidence type="ECO:0000256" key="1">
    <source>
        <dbReference type="SAM" id="MobiDB-lite"/>
    </source>
</evidence>
<gene>
    <name evidence="2" type="ORF">RRG08_003855</name>
</gene>
<evidence type="ECO:0000313" key="2">
    <source>
        <dbReference type="EMBL" id="KAK3767594.1"/>
    </source>
</evidence>
<dbReference type="Proteomes" id="UP001283361">
    <property type="component" value="Unassembled WGS sequence"/>
</dbReference>
<reference evidence="2" key="1">
    <citation type="journal article" date="2023" name="G3 (Bethesda)">
        <title>A reference genome for the long-term kleptoplast-retaining sea slug Elysia crispata morphotype clarki.</title>
        <authorList>
            <person name="Eastman K.E."/>
            <person name="Pendleton A.L."/>
            <person name="Shaikh M.A."/>
            <person name="Suttiyut T."/>
            <person name="Ogas R."/>
            <person name="Tomko P."/>
            <person name="Gavelis G."/>
            <person name="Widhalm J.R."/>
            <person name="Wisecaver J.H."/>
        </authorList>
    </citation>
    <scope>NUCLEOTIDE SEQUENCE</scope>
    <source>
        <strain evidence="2">ECLA1</strain>
    </source>
</reference>
<proteinExistence type="predicted"/>
<organism evidence="2 3">
    <name type="scientific">Elysia crispata</name>
    <name type="common">lettuce slug</name>
    <dbReference type="NCBI Taxonomy" id="231223"/>
    <lineage>
        <taxon>Eukaryota</taxon>
        <taxon>Metazoa</taxon>
        <taxon>Spiralia</taxon>
        <taxon>Lophotrochozoa</taxon>
        <taxon>Mollusca</taxon>
        <taxon>Gastropoda</taxon>
        <taxon>Heterobranchia</taxon>
        <taxon>Euthyneura</taxon>
        <taxon>Panpulmonata</taxon>
        <taxon>Sacoglossa</taxon>
        <taxon>Placobranchoidea</taxon>
        <taxon>Plakobranchidae</taxon>
        <taxon>Elysia</taxon>
    </lineage>
</organism>
<feature type="region of interest" description="Disordered" evidence="1">
    <location>
        <begin position="86"/>
        <end position="115"/>
    </location>
</feature>
<comment type="caution">
    <text evidence="2">The sequence shown here is derived from an EMBL/GenBank/DDBJ whole genome shotgun (WGS) entry which is preliminary data.</text>
</comment>